<evidence type="ECO:0000256" key="1">
    <source>
        <dbReference type="SAM" id="MobiDB-lite"/>
    </source>
</evidence>
<dbReference type="EMBL" id="UZAH01035351">
    <property type="protein sequence ID" value="VDP40314.1"/>
    <property type="molecule type" value="Genomic_DNA"/>
</dbReference>
<reference evidence="2 3" key="1">
    <citation type="submission" date="2018-11" db="EMBL/GenBank/DDBJ databases">
        <authorList>
            <consortium name="Pathogen Informatics"/>
        </authorList>
    </citation>
    <scope>NUCLEOTIDE SEQUENCE [LARGE SCALE GENOMIC DNA]</scope>
</reference>
<dbReference type="Proteomes" id="UP000050761">
    <property type="component" value="Unassembled WGS sequence"/>
</dbReference>
<evidence type="ECO:0000313" key="4">
    <source>
        <dbReference type="WBParaSite" id="HPBE_0002368601-mRNA-1"/>
    </source>
</evidence>
<protein>
    <submittedName>
        <fullName evidence="4">Protease</fullName>
    </submittedName>
</protein>
<name>A0A183GLW6_HELPZ</name>
<evidence type="ECO:0000313" key="3">
    <source>
        <dbReference type="Proteomes" id="UP000050761"/>
    </source>
</evidence>
<keyword evidence="3" id="KW-1185">Reference proteome</keyword>
<feature type="region of interest" description="Disordered" evidence="1">
    <location>
        <begin position="48"/>
        <end position="67"/>
    </location>
</feature>
<sequence length="67" mass="7157">MRGRLLTLDALSSATVGLFLFFAPHIVADFLFVSHSFITYQALPSSLSAEEDSSADLVPQPCPSVGD</sequence>
<dbReference type="AlphaFoldDB" id="A0A183GLW6"/>
<reference evidence="4" key="2">
    <citation type="submission" date="2019-09" db="UniProtKB">
        <authorList>
            <consortium name="WormBaseParasite"/>
        </authorList>
    </citation>
    <scope>IDENTIFICATION</scope>
</reference>
<gene>
    <name evidence="2" type="ORF">HPBE_LOCUS23685</name>
</gene>
<accession>A0A183GLW6</accession>
<proteinExistence type="predicted"/>
<dbReference type="WBParaSite" id="HPBE_0002368601-mRNA-1">
    <property type="protein sequence ID" value="HPBE_0002368601-mRNA-1"/>
    <property type="gene ID" value="HPBE_0002368601"/>
</dbReference>
<organism evidence="3 4">
    <name type="scientific">Heligmosomoides polygyrus</name>
    <name type="common">Parasitic roundworm</name>
    <dbReference type="NCBI Taxonomy" id="6339"/>
    <lineage>
        <taxon>Eukaryota</taxon>
        <taxon>Metazoa</taxon>
        <taxon>Ecdysozoa</taxon>
        <taxon>Nematoda</taxon>
        <taxon>Chromadorea</taxon>
        <taxon>Rhabditida</taxon>
        <taxon>Rhabditina</taxon>
        <taxon>Rhabditomorpha</taxon>
        <taxon>Strongyloidea</taxon>
        <taxon>Heligmosomidae</taxon>
        <taxon>Heligmosomoides</taxon>
    </lineage>
</organism>
<evidence type="ECO:0000313" key="2">
    <source>
        <dbReference type="EMBL" id="VDP40314.1"/>
    </source>
</evidence>
<accession>A0A3P8E789</accession>